<dbReference type="eggNOG" id="COG0784">
    <property type="taxonomic scope" value="Bacteria"/>
</dbReference>
<keyword evidence="8" id="KW-0418">Kinase</keyword>
<dbReference type="eggNOG" id="COG2205">
    <property type="taxonomic scope" value="Bacteria"/>
</dbReference>
<dbReference type="InterPro" id="IPR003594">
    <property type="entry name" value="HATPase_dom"/>
</dbReference>
<dbReference type="Gene3D" id="1.10.287.130">
    <property type="match status" value="1"/>
</dbReference>
<comment type="subcellular location">
    <subcellularLocation>
        <location evidence="2">Membrane</location>
    </subcellularLocation>
</comment>
<dbReference type="Pfam" id="PF08448">
    <property type="entry name" value="PAS_4"/>
    <property type="match status" value="2"/>
</dbReference>
<dbReference type="FunFam" id="1.10.287.130:FF:000038">
    <property type="entry name" value="Sensory transduction histidine kinase"/>
    <property type="match status" value="1"/>
</dbReference>
<evidence type="ECO:0000256" key="8">
    <source>
        <dbReference type="ARBA" id="ARBA00022777"/>
    </source>
</evidence>
<evidence type="ECO:0000313" key="19">
    <source>
        <dbReference type="EMBL" id="ABW31288.1"/>
    </source>
</evidence>
<evidence type="ECO:0000313" key="20">
    <source>
        <dbReference type="Proteomes" id="UP000000268"/>
    </source>
</evidence>
<evidence type="ECO:0000259" key="15">
    <source>
        <dbReference type="PROSITE" id="PS50109"/>
    </source>
</evidence>
<dbReference type="InterPro" id="IPR013656">
    <property type="entry name" value="PAS_4"/>
</dbReference>
<dbReference type="eggNOG" id="COG3829">
    <property type="taxonomic scope" value="Bacteria"/>
</dbReference>
<dbReference type="GO" id="GO:0000155">
    <property type="term" value="F:phosphorelay sensor kinase activity"/>
    <property type="evidence" value="ECO:0007669"/>
    <property type="project" value="InterPro"/>
</dbReference>
<evidence type="ECO:0000256" key="6">
    <source>
        <dbReference type="ARBA" id="ARBA00022679"/>
    </source>
</evidence>
<dbReference type="FunFam" id="3.30.565.10:FF:000010">
    <property type="entry name" value="Sensor histidine kinase RcsC"/>
    <property type="match status" value="1"/>
</dbReference>
<dbReference type="PROSITE" id="PS50109">
    <property type="entry name" value="HIS_KIN"/>
    <property type="match status" value="1"/>
</dbReference>
<dbReference type="GO" id="GO:0016020">
    <property type="term" value="C:membrane"/>
    <property type="evidence" value="ECO:0007669"/>
    <property type="project" value="UniProtKB-SubCell"/>
</dbReference>
<evidence type="ECO:0000259" key="18">
    <source>
        <dbReference type="PROSITE" id="PS50113"/>
    </source>
</evidence>
<keyword evidence="6" id="KW-0808">Transferase</keyword>
<evidence type="ECO:0000256" key="3">
    <source>
        <dbReference type="ARBA" id="ARBA00006402"/>
    </source>
</evidence>
<dbReference type="STRING" id="329726.AM1_6358"/>
<feature type="domain" description="PAC" evidence="18">
    <location>
        <begin position="993"/>
        <end position="1045"/>
    </location>
</feature>
<dbReference type="NCBIfam" id="TIGR00229">
    <property type="entry name" value="sensory_box"/>
    <property type="match status" value="4"/>
</dbReference>
<evidence type="ECO:0000256" key="5">
    <source>
        <dbReference type="ARBA" id="ARBA00022553"/>
    </source>
</evidence>
<dbReference type="Gene3D" id="3.30.450.40">
    <property type="match status" value="2"/>
</dbReference>
<keyword evidence="10" id="KW-0902">Two-component regulatory system</keyword>
<dbReference type="SUPFAM" id="SSF55781">
    <property type="entry name" value="GAF domain-like"/>
    <property type="match status" value="3"/>
</dbReference>
<dbReference type="eggNOG" id="COG2202">
    <property type="taxonomic scope" value="Bacteria"/>
</dbReference>
<evidence type="ECO:0000256" key="14">
    <source>
        <dbReference type="PROSITE-ProRule" id="PRU00169"/>
    </source>
</evidence>
<dbReference type="CDD" id="cd17546">
    <property type="entry name" value="REC_hyHK_CKI1_RcsC-like"/>
    <property type="match status" value="1"/>
</dbReference>
<evidence type="ECO:0000259" key="16">
    <source>
        <dbReference type="PROSITE" id="PS50110"/>
    </source>
</evidence>
<keyword evidence="5 14" id="KW-0597">Phosphoprotein</keyword>
<feature type="domain" description="PAS" evidence="17">
    <location>
        <begin position="920"/>
        <end position="991"/>
    </location>
</feature>
<evidence type="ECO:0000256" key="2">
    <source>
        <dbReference type="ARBA" id="ARBA00004370"/>
    </source>
</evidence>
<dbReference type="SMART" id="SM00388">
    <property type="entry name" value="HisKA"/>
    <property type="match status" value="1"/>
</dbReference>
<feature type="domain" description="PAS" evidence="17">
    <location>
        <begin position="638"/>
        <end position="708"/>
    </location>
</feature>
<dbReference type="PANTHER" id="PTHR43047">
    <property type="entry name" value="TWO-COMPONENT HISTIDINE PROTEIN KINASE"/>
    <property type="match status" value="1"/>
</dbReference>
<evidence type="ECO:0000256" key="12">
    <source>
        <dbReference type="ARBA" id="ARBA00023306"/>
    </source>
</evidence>
<comment type="catalytic activity">
    <reaction evidence="1">
        <text>ATP + protein L-histidine = ADP + protein N-phospho-L-histidine.</text>
        <dbReference type="EC" id="2.7.13.3"/>
    </reaction>
</comment>
<name>B0C8M6_ACAM1</name>
<evidence type="ECO:0000256" key="4">
    <source>
        <dbReference type="ARBA" id="ARBA00012438"/>
    </source>
</evidence>
<dbReference type="PRINTS" id="PR00344">
    <property type="entry name" value="BCTRLSENSOR"/>
</dbReference>
<keyword evidence="9" id="KW-0067">ATP-binding</keyword>
<evidence type="ECO:0000256" key="11">
    <source>
        <dbReference type="ARBA" id="ARBA00023136"/>
    </source>
</evidence>
<dbReference type="InterPro" id="IPR036890">
    <property type="entry name" value="HATPase_C_sf"/>
</dbReference>
<protein>
    <recommendedName>
        <fullName evidence="13">Circadian input-output histidine kinase CikA</fullName>
        <ecNumber evidence="4">2.7.13.3</ecNumber>
    </recommendedName>
</protein>
<dbReference type="RefSeq" id="WP_012166463.1">
    <property type="nucleotide sequence ID" value="NC_009925.1"/>
</dbReference>
<dbReference type="KEGG" id="amr:AM1_6358"/>
<dbReference type="GO" id="GO:0005524">
    <property type="term" value="F:ATP binding"/>
    <property type="evidence" value="ECO:0007669"/>
    <property type="project" value="UniProtKB-KW"/>
</dbReference>
<dbReference type="SMART" id="SM00387">
    <property type="entry name" value="HATPase_c"/>
    <property type="match status" value="1"/>
</dbReference>
<dbReference type="EMBL" id="CP000828">
    <property type="protein sequence ID" value="ABW31288.1"/>
    <property type="molecule type" value="Genomic_DNA"/>
</dbReference>
<dbReference type="Gene3D" id="3.30.450.20">
    <property type="entry name" value="PAS domain"/>
    <property type="match status" value="5"/>
</dbReference>
<evidence type="ECO:0000256" key="1">
    <source>
        <dbReference type="ARBA" id="ARBA00000085"/>
    </source>
</evidence>
<dbReference type="SUPFAM" id="SSF55785">
    <property type="entry name" value="PYP-like sensor domain (PAS domain)"/>
    <property type="match status" value="5"/>
</dbReference>
<evidence type="ECO:0000256" key="10">
    <source>
        <dbReference type="ARBA" id="ARBA00023012"/>
    </source>
</evidence>
<feature type="domain" description="Response regulatory" evidence="16">
    <location>
        <begin position="1454"/>
        <end position="1570"/>
    </location>
</feature>
<dbReference type="CDD" id="cd00130">
    <property type="entry name" value="PAS"/>
    <property type="match status" value="3"/>
</dbReference>
<evidence type="ECO:0000256" key="13">
    <source>
        <dbReference type="ARBA" id="ARBA00074306"/>
    </source>
</evidence>
<dbReference type="PROSITE" id="PS50112">
    <property type="entry name" value="PAS"/>
    <property type="match status" value="2"/>
</dbReference>
<gene>
    <name evidence="19" type="ordered locus">AM1_6358</name>
</gene>
<organism evidence="19 20">
    <name type="scientific">Acaryochloris marina (strain MBIC 11017)</name>
    <dbReference type="NCBI Taxonomy" id="329726"/>
    <lineage>
        <taxon>Bacteria</taxon>
        <taxon>Bacillati</taxon>
        <taxon>Cyanobacteriota</taxon>
        <taxon>Cyanophyceae</taxon>
        <taxon>Acaryochloridales</taxon>
        <taxon>Acaryochloridaceae</taxon>
        <taxon>Acaryochloris</taxon>
    </lineage>
</organism>
<dbReference type="Gene3D" id="3.30.565.10">
    <property type="entry name" value="Histidine kinase-like ATPase, C-terminal domain"/>
    <property type="match status" value="1"/>
</dbReference>
<dbReference type="InterPro" id="IPR000014">
    <property type="entry name" value="PAS"/>
</dbReference>
<keyword evidence="11" id="KW-0472">Membrane</keyword>
<dbReference type="InterPro" id="IPR036097">
    <property type="entry name" value="HisK_dim/P_sf"/>
</dbReference>
<dbReference type="InterPro" id="IPR000700">
    <property type="entry name" value="PAS-assoc_C"/>
</dbReference>
<dbReference type="Pfam" id="PF13426">
    <property type="entry name" value="PAS_9"/>
    <property type="match status" value="2"/>
</dbReference>
<dbReference type="SMART" id="SM00448">
    <property type="entry name" value="REC"/>
    <property type="match status" value="1"/>
</dbReference>
<dbReference type="CDD" id="cd16922">
    <property type="entry name" value="HATPase_EvgS-ArcB-TorS-like"/>
    <property type="match status" value="1"/>
</dbReference>
<proteinExistence type="inferred from homology"/>
<dbReference type="InterPro" id="IPR011006">
    <property type="entry name" value="CheY-like_superfamily"/>
</dbReference>
<evidence type="ECO:0000259" key="17">
    <source>
        <dbReference type="PROSITE" id="PS50112"/>
    </source>
</evidence>
<dbReference type="InterPro" id="IPR003018">
    <property type="entry name" value="GAF"/>
</dbReference>
<dbReference type="Pfam" id="PF13185">
    <property type="entry name" value="GAF_2"/>
    <property type="match status" value="1"/>
</dbReference>
<dbReference type="Pfam" id="PF02518">
    <property type="entry name" value="HATPase_c"/>
    <property type="match status" value="1"/>
</dbReference>
<dbReference type="InterPro" id="IPR029016">
    <property type="entry name" value="GAF-like_dom_sf"/>
</dbReference>
<dbReference type="Pfam" id="PF00072">
    <property type="entry name" value="Response_reg"/>
    <property type="match status" value="1"/>
</dbReference>
<dbReference type="EC" id="2.7.13.3" evidence="4"/>
<evidence type="ECO:0000256" key="7">
    <source>
        <dbReference type="ARBA" id="ARBA00022741"/>
    </source>
</evidence>
<feature type="modified residue" description="4-aspartylphosphate" evidence="14">
    <location>
        <position position="1503"/>
    </location>
</feature>
<sequence length="1660" mass="185479">MMNLKGNQQLLSTLTQVLVESGSLHQELVEYCHQLEQQVALSDPAHSALVGNSLDAHPYSIFDGASDAIALCEAGCITYVNPQHLNLFGYSTPEPLLGQPWQVFYSQEEARRIETDILPKLLPNQGWQGETYAQRQGGEAFIAEMSFSLAQPAQMLMVSRDVTQQAYIESWQDAQTTILKQLATGTPTIEVLETIMDSLECHLLGGRGAVLFVDPYHYLRLGVAPHLPPEMINIVERIEISDTGGPLSQAVRSKEPVISELNTYSPLTTTEQIAIDQGFQSCWSFPILNSQIQVVGIMAVYFKTSRVPTEYEQKFLDIALDLAGLALEQQQSRAQKEENSSDILRSNAELQAIFDTFPDLLLRVNSYGTLLGFKGGHYQDDLFDQPEAFLGKQIQSILPEEISNKFLTVLTEVLESQQIHQFEYSLFRENITQYYEARILPADPGQVLALIRNVSDRKRAELALSGLFNGTSKVTGDDFFQVLVQEIASTLNMSEVMLSQVDGEDLSTLAFFSDGKMQPNVLYPISHTPCEITLRDGAYCCERGVQETFPGDPDLVHLNAESYIGYILQDSAGKPIGVLCCLSSSPIPDGEFAYSILQIFGARAGAELERLQGIKALEQLNSELEARVRSRTVALKQSQQDLRTILNTAYDGIYIHTLQGQLLDVNQRTLDIHGLTRDKILQMNLTDLVSEDSLQLFQKHFQQAEQGISLQFEDIAKNFQDSMASLPVEIRIRKVALKRNPVLITTLSDISRRKQQQTAIESIVKGTADKTGSDFYQSCVQYLANIFRVHYAFVAKIKDETWTQSRVLAMWTGDSFATPYDFDLSDTPCLETYRHEWCCVPNDLSAKFPTLSRHLSPQGESYISCLIKNSQGQVIGNLGIIDTKPLPVDTSNLEFVLQLFATRVGAEMERQASEDALRRSQKQLQAVIDNSPAAIYLKDLEGKYLIFNRVLGELFDIDPQTFLGKTDFDLFPRQIAEKLRKNDINTLAAGQVQTIEEVVTHADGSRHTYIANKFPVLDPQGHVYAIGGVSTNISDRKRTENQLRESQQLLRLVIDNIPQLIYWKDHDSIYLGCNQNFAASMGLDSPEQVIGKTDDALSKPHKHLAASQQNDERVISTGIPELHVLQIFNTEQNGNVWADTNKIPLKDPFDNTVGILGTYEDISDRKQAEQALKQVNEELEHRVVLRTKELQAAKEAADAANRAKSDFLANMSHELRTPLNGILGYAQVLKRDHHLLPCHQQALNTIHQSGEHLLTLIDDILDIAKIEARKLELNISDIHFPSLLESIVNLFQMRAQEKNIQFVYRPADSLPQGIQSDKKCLRQILLNLLSNAIKFTDQGQVTLSVEIEQHTSQQIKLKFTITDTGIGISPDQIEQIFHPFEQVGDLNRRAEGTGLGLSISRQLVELMGGTLQAESCEEKGSTFWFSIPYKFSKQSVPAQTIGGPIVGYDGPPRRLLIVDDSAVNRTVLVAMLEPLGFLLELAEDGQQGLEKAIECKPELILSDLVMPNKDGWAMIKEIRQIPELKSIPIFAISASVQAVDQQLSQDAGCDAFIPKPVEDIALYDLLAEYLQLEWNFASSSAAQTTNDSDLTTLVVPDQGCLQRLFELAMLGNMTQIRREASGLVASKPQLAPFANQLISLAHNFEDEKIMVFLQHFLPHE</sequence>
<dbReference type="PROSITE" id="PS50113">
    <property type="entry name" value="PAC"/>
    <property type="match status" value="2"/>
</dbReference>
<accession>B0C8M6</accession>
<dbReference type="InterPro" id="IPR004358">
    <property type="entry name" value="Sig_transdc_His_kin-like_C"/>
</dbReference>
<dbReference type="SUPFAM" id="SSF55874">
    <property type="entry name" value="ATPase domain of HSP90 chaperone/DNA topoisomerase II/histidine kinase"/>
    <property type="match status" value="1"/>
</dbReference>
<dbReference type="InterPro" id="IPR003661">
    <property type="entry name" value="HisK_dim/P_dom"/>
</dbReference>
<dbReference type="eggNOG" id="COG2203">
    <property type="taxonomic scope" value="Bacteria"/>
</dbReference>
<dbReference type="InterPro" id="IPR035965">
    <property type="entry name" value="PAS-like_dom_sf"/>
</dbReference>
<reference evidence="19 20" key="1">
    <citation type="journal article" date="2008" name="Proc. Natl. Acad. Sci. U.S.A.">
        <title>Niche adaptation and genome expansion in the chlorophyll d-producing cyanobacterium Acaryochloris marina.</title>
        <authorList>
            <person name="Swingley W.D."/>
            <person name="Chen M."/>
            <person name="Cheung P.C."/>
            <person name="Conrad A.L."/>
            <person name="Dejesa L.C."/>
            <person name="Hao J."/>
            <person name="Honchak B.M."/>
            <person name="Karbach L.E."/>
            <person name="Kurdoglu A."/>
            <person name="Lahiri S."/>
            <person name="Mastrian S.D."/>
            <person name="Miyashita H."/>
            <person name="Page L."/>
            <person name="Ramakrishna P."/>
            <person name="Satoh S."/>
            <person name="Sattley W.M."/>
            <person name="Shimada Y."/>
            <person name="Taylor H.L."/>
            <person name="Tomo T."/>
            <person name="Tsuchiya T."/>
            <person name="Wang Z.T."/>
            <person name="Raymond J."/>
            <person name="Mimuro M."/>
            <person name="Blankenship R.E."/>
            <person name="Touchman J.W."/>
        </authorList>
    </citation>
    <scope>NUCLEOTIDE SEQUENCE [LARGE SCALE GENOMIC DNA]</scope>
    <source>
        <strain evidence="20">MBIC 11017</strain>
    </source>
</reference>
<dbReference type="InterPro" id="IPR001789">
    <property type="entry name" value="Sig_transdc_resp-reg_receiver"/>
</dbReference>
<dbReference type="SMART" id="SM00065">
    <property type="entry name" value="GAF"/>
    <property type="match status" value="2"/>
</dbReference>
<dbReference type="PROSITE" id="PS50110">
    <property type="entry name" value="RESPONSE_REGULATORY"/>
    <property type="match status" value="1"/>
</dbReference>
<dbReference type="HOGENOM" id="CLU_242167_0_0_3"/>
<dbReference type="Proteomes" id="UP000000268">
    <property type="component" value="Chromosome"/>
</dbReference>
<dbReference type="SUPFAM" id="SSF47384">
    <property type="entry name" value="Homodimeric domain of signal transducing histidine kinase"/>
    <property type="match status" value="1"/>
</dbReference>
<keyword evidence="7" id="KW-0547">Nucleotide-binding</keyword>
<evidence type="ECO:0000256" key="9">
    <source>
        <dbReference type="ARBA" id="ARBA00022840"/>
    </source>
</evidence>
<dbReference type="SMART" id="SM00091">
    <property type="entry name" value="PAS"/>
    <property type="match status" value="4"/>
</dbReference>
<dbReference type="SUPFAM" id="SSF52172">
    <property type="entry name" value="CheY-like"/>
    <property type="match status" value="1"/>
</dbReference>
<keyword evidence="12" id="KW-0131">Cell cycle</keyword>
<comment type="similarity">
    <text evidence="3">In the N-terminal section; belongs to the phytochrome family.</text>
</comment>
<keyword evidence="20" id="KW-1185">Reference proteome</keyword>
<feature type="domain" description="PAC" evidence="18">
    <location>
        <begin position="1121"/>
        <end position="1174"/>
    </location>
</feature>
<feature type="domain" description="Histidine kinase" evidence="15">
    <location>
        <begin position="1210"/>
        <end position="1431"/>
    </location>
</feature>
<dbReference type="CDD" id="cd00082">
    <property type="entry name" value="HisKA"/>
    <property type="match status" value="1"/>
</dbReference>
<dbReference type="Pfam" id="PF00512">
    <property type="entry name" value="HisKA"/>
    <property type="match status" value="1"/>
</dbReference>
<dbReference type="Gene3D" id="3.40.50.2300">
    <property type="match status" value="1"/>
</dbReference>
<dbReference type="InterPro" id="IPR005467">
    <property type="entry name" value="His_kinase_dom"/>
</dbReference>